<dbReference type="PRINTS" id="PR00195">
    <property type="entry name" value="DYNAMIN"/>
</dbReference>
<dbReference type="InterPro" id="IPR045063">
    <property type="entry name" value="Dynamin_N"/>
</dbReference>
<dbReference type="Proteomes" id="UP000663829">
    <property type="component" value="Unassembled WGS sequence"/>
</dbReference>
<name>A0A815WMF9_9BILA</name>
<dbReference type="EMBL" id="CAJNOQ010026539">
    <property type="protein sequence ID" value="CAF1546582.1"/>
    <property type="molecule type" value="Genomic_DNA"/>
</dbReference>
<evidence type="ECO:0000313" key="2">
    <source>
        <dbReference type="EMBL" id="CAF1546582.1"/>
    </source>
</evidence>
<dbReference type="GO" id="GO:0008017">
    <property type="term" value="F:microtubule binding"/>
    <property type="evidence" value="ECO:0007669"/>
    <property type="project" value="TreeGrafter"/>
</dbReference>
<dbReference type="GO" id="GO:0016020">
    <property type="term" value="C:membrane"/>
    <property type="evidence" value="ECO:0007669"/>
    <property type="project" value="TreeGrafter"/>
</dbReference>
<feature type="non-terminal residue" evidence="2">
    <location>
        <position position="141"/>
    </location>
</feature>
<accession>A0A815WMF9</accession>
<gene>
    <name evidence="2" type="ORF">GPM918_LOCUS38944</name>
    <name evidence="3" type="ORF">SRO942_LOCUS39800</name>
</gene>
<dbReference type="InterPro" id="IPR027417">
    <property type="entry name" value="P-loop_NTPase"/>
</dbReference>
<comment type="caution">
    <text evidence="2">The sequence shown here is derived from an EMBL/GenBank/DDBJ whole genome shotgun (WGS) entry which is preliminary data.</text>
</comment>
<dbReference type="PANTHER" id="PTHR11566">
    <property type="entry name" value="DYNAMIN"/>
    <property type="match status" value="1"/>
</dbReference>
<dbReference type="Gene3D" id="3.40.50.300">
    <property type="entry name" value="P-loop containing nucleotide triphosphate hydrolases"/>
    <property type="match status" value="1"/>
</dbReference>
<dbReference type="PROSITE" id="PS51718">
    <property type="entry name" value="G_DYNAMIN_2"/>
    <property type="match status" value="1"/>
</dbReference>
<keyword evidence="4" id="KW-1185">Reference proteome</keyword>
<evidence type="ECO:0000259" key="1">
    <source>
        <dbReference type="PROSITE" id="PS51718"/>
    </source>
</evidence>
<dbReference type="InterPro" id="IPR030381">
    <property type="entry name" value="G_DYNAMIN_dom"/>
</dbReference>
<feature type="domain" description="Dynamin-type G" evidence="1">
    <location>
        <begin position="30"/>
        <end position="141"/>
    </location>
</feature>
<dbReference type="Pfam" id="PF00350">
    <property type="entry name" value="Dynamin_N"/>
    <property type="match status" value="1"/>
</dbReference>
<dbReference type="EMBL" id="CAJOBC010092203">
    <property type="protein sequence ID" value="CAF4407416.1"/>
    <property type="molecule type" value="Genomic_DNA"/>
</dbReference>
<reference evidence="2" key="1">
    <citation type="submission" date="2021-02" db="EMBL/GenBank/DDBJ databases">
        <authorList>
            <person name="Nowell W R."/>
        </authorList>
    </citation>
    <scope>NUCLEOTIDE SEQUENCE</scope>
</reference>
<evidence type="ECO:0000313" key="4">
    <source>
        <dbReference type="Proteomes" id="UP000663829"/>
    </source>
</evidence>
<dbReference type="SUPFAM" id="SSF52540">
    <property type="entry name" value="P-loop containing nucleoside triphosphate hydrolases"/>
    <property type="match status" value="1"/>
</dbReference>
<sequence>MLAAEFSNSDYSRRLLTAIDAMRQILHTEKIKLPEIVVVGDQSVGKSSVLEALSGIQLPRASNICTRCPLELRLKRLQDTSKEEFATIECFGNNETKTITNFDDIQEEVIEMTKTLAGDGCDVSSKPIYLTVHKHKIPDLT</sequence>
<dbReference type="GO" id="GO:0003924">
    <property type="term" value="F:GTPase activity"/>
    <property type="evidence" value="ECO:0007669"/>
    <property type="project" value="TreeGrafter"/>
</dbReference>
<dbReference type="InterPro" id="IPR022812">
    <property type="entry name" value="Dynamin"/>
</dbReference>
<dbReference type="Proteomes" id="UP000681722">
    <property type="component" value="Unassembled WGS sequence"/>
</dbReference>
<dbReference type="GO" id="GO:0005874">
    <property type="term" value="C:microtubule"/>
    <property type="evidence" value="ECO:0007669"/>
    <property type="project" value="TreeGrafter"/>
</dbReference>
<dbReference type="GO" id="GO:0005737">
    <property type="term" value="C:cytoplasm"/>
    <property type="evidence" value="ECO:0007669"/>
    <property type="project" value="TreeGrafter"/>
</dbReference>
<dbReference type="GO" id="GO:0005525">
    <property type="term" value="F:GTP binding"/>
    <property type="evidence" value="ECO:0007669"/>
    <property type="project" value="InterPro"/>
</dbReference>
<dbReference type="AlphaFoldDB" id="A0A815WMF9"/>
<proteinExistence type="predicted"/>
<organism evidence="2 4">
    <name type="scientific">Didymodactylos carnosus</name>
    <dbReference type="NCBI Taxonomy" id="1234261"/>
    <lineage>
        <taxon>Eukaryota</taxon>
        <taxon>Metazoa</taxon>
        <taxon>Spiralia</taxon>
        <taxon>Gnathifera</taxon>
        <taxon>Rotifera</taxon>
        <taxon>Eurotatoria</taxon>
        <taxon>Bdelloidea</taxon>
        <taxon>Philodinida</taxon>
        <taxon>Philodinidae</taxon>
        <taxon>Didymodactylos</taxon>
    </lineage>
</organism>
<evidence type="ECO:0000313" key="3">
    <source>
        <dbReference type="EMBL" id="CAF4407416.1"/>
    </source>
</evidence>
<dbReference type="OrthoDB" id="5061070at2759"/>
<protein>
    <recommendedName>
        <fullName evidence="1">Dynamin-type G domain-containing protein</fullName>
    </recommendedName>
</protein>